<dbReference type="InterPro" id="IPR013785">
    <property type="entry name" value="Aldolase_TIM"/>
</dbReference>
<dbReference type="GO" id="GO:0018580">
    <property type="term" value="F:nitronate monooxygenase activity"/>
    <property type="evidence" value="ECO:0007669"/>
    <property type="project" value="InterPro"/>
</dbReference>
<dbReference type="Gene3D" id="3.20.20.70">
    <property type="entry name" value="Aldolase class I"/>
    <property type="match status" value="1"/>
</dbReference>
<dbReference type="CDD" id="cd04730">
    <property type="entry name" value="NPD_like"/>
    <property type="match status" value="1"/>
</dbReference>
<dbReference type="InterPro" id="IPR004136">
    <property type="entry name" value="NMO"/>
</dbReference>
<keyword evidence="12" id="KW-0223">Dioxygenase</keyword>
<dbReference type="Proteomes" id="UP000077667">
    <property type="component" value="Chromosome"/>
</dbReference>
<keyword evidence="6" id="KW-0547">Nucleotide-binding</keyword>
<evidence type="ECO:0000256" key="8">
    <source>
        <dbReference type="ARBA" id="ARBA00023033"/>
    </source>
</evidence>
<comment type="cofactor">
    <cofactor evidence="1">
        <name>FMN</name>
        <dbReference type="ChEBI" id="CHEBI:58210"/>
    </cofactor>
</comment>
<dbReference type="STRING" id="1176587.A8C56_03480"/>
<evidence type="ECO:0000256" key="6">
    <source>
        <dbReference type="ARBA" id="ARBA00022741"/>
    </source>
</evidence>
<evidence type="ECO:0000256" key="3">
    <source>
        <dbReference type="ARBA" id="ARBA00022575"/>
    </source>
</evidence>
<evidence type="ECO:0000256" key="1">
    <source>
        <dbReference type="ARBA" id="ARBA00001917"/>
    </source>
</evidence>
<keyword evidence="7" id="KW-0560">Oxidoreductase</keyword>
<evidence type="ECO:0000256" key="7">
    <source>
        <dbReference type="ARBA" id="ARBA00023002"/>
    </source>
</evidence>
<evidence type="ECO:0000256" key="9">
    <source>
        <dbReference type="ARBA" id="ARBA00031155"/>
    </source>
</evidence>
<comment type="catalytic activity">
    <reaction evidence="10">
        <text>3 propionate 3-nitronate + 3 O2 + H2O = 3 3-oxopropanoate + 2 nitrate + nitrite + H2O2 + 3 H(+)</text>
        <dbReference type="Rhea" id="RHEA:57332"/>
        <dbReference type="ChEBI" id="CHEBI:15377"/>
        <dbReference type="ChEBI" id="CHEBI:15378"/>
        <dbReference type="ChEBI" id="CHEBI:15379"/>
        <dbReference type="ChEBI" id="CHEBI:16240"/>
        <dbReference type="ChEBI" id="CHEBI:16301"/>
        <dbReference type="ChEBI" id="CHEBI:17632"/>
        <dbReference type="ChEBI" id="CHEBI:33190"/>
        <dbReference type="ChEBI" id="CHEBI:136067"/>
    </reaction>
</comment>
<dbReference type="SUPFAM" id="SSF51412">
    <property type="entry name" value="Inosine monophosphate dehydrogenase (IMPDH)"/>
    <property type="match status" value="1"/>
</dbReference>
<protein>
    <recommendedName>
        <fullName evidence="11">Nitronate monooxygenase</fullName>
    </recommendedName>
    <alternativeName>
        <fullName evidence="9">Propionate 3-nitronate monooxygenase</fullName>
    </alternativeName>
</protein>
<dbReference type="KEGG" id="nia:A8C56_03480"/>
<proteinExistence type="inferred from homology"/>
<dbReference type="EMBL" id="CP015772">
    <property type="protein sequence ID" value="ANH83677.1"/>
    <property type="molecule type" value="Genomic_DNA"/>
</dbReference>
<evidence type="ECO:0000256" key="5">
    <source>
        <dbReference type="ARBA" id="ARBA00022643"/>
    </source>
</evidence>
<keyword evidence="8" id="KW-0503">Monooxygenase</keyword>
<keyword evidence="3" id="KW-0216">Detoxification</keyword>
<evidence type="ECO:0000313" key="13">
    <source>
        <dbReference type="Proteomes" id="UP000077667"/>
    </source>
</evidence>
<name>A0A1A9I7M3_9BACT</name>
<dbReference type="PANTHER" id="PTHR42747">
    <property type="entry name" value="NITRONATE MONOOXYGENASE-RELATED"/>
    <property type="match status" value="1"/>
</dbReference>
<dbReference type="GO" id="GO:0051213">
    <property type="term" value="F:dioxygenase activity"/>
    <property type="evidence" value="ECO:0007669"/>
    <property type="project" value="UniProtKB-KW"/>
</dbReference>
<comment type="similarity">
    <text evidence="2">Belongs to the nitronate monooxygenase family. NMO class I subfamily.</text>
</comment>
<evidence type="ECO:0000313" key="12">
    <source>
        <dbReference type="EMBL" id="ANH83677.1"/>
    </source>
</evidence>
<dbReference type="FunFam" id="3.20.20.70:FF:000154">
    <property type="entry name" value="Probable nitronate monooxygenase"/>
    <property type="match status" value="1"/>
</dbReference>
<evidence type="ECO:0000256" key="4">
    <source>
        <dbReference type="ARBA" id="ARBA00022630"/>
    </source>
</evidence>
<dbReference type="OrthoDB" id="9778912at2"/>
<accession>A0A1A9I7M3</accession>
<dbReference type="Pfam" id="PF03060">
    <property type="entry name" value="NMO"/>
    <property type="match status" value="1"/>
</dbReference>
<dbReference type="GO" id="GO:0009636">
    <property type="term" value="P:response to toxic substance"/>
    <property type="evidence" value="ECO:0007669"/>
    <property type="project" value="UniProtKB-KW"/>
</dbReference>
<keyword evidence="4" id="KW-0285">Flavoprotein</keyword>
<keyword evidence="5" id="KW-0288">FMN</keyword>
<organism evidence="12 13">
    <name type="scientific">Niabella ginsenosidivorans</name>
    <dbReference type="NCBI Taxonomy" id="1176587"/>
    <lineage>
        <taxon>Bacteria</taxon>
        <taxon>Pseudomonadati</taxon>
        <taxon>Bacteroidota</taxon>
        <taxon>Chitinophagia</taxon>
        <taxon>Chitinophagales</taxon>
        <taxon>Chitinophagaceae</taxon>
        <taxon>Niabella</taxon>
    </lineage>
</organism>
<reference evidence="12 13" key="1">
    <citation type="submission" date="2016-05" db="EMBL/GenBank/DDBJ databases">
        <title>Niabella ginsenosidivorans BS26 whole genome sequencing.</title>
        <authorList>
            <person name="Im W.T."/>
            <person name="Siddiqi M.Z."/>
        </authorList>
    </citation>
    <scope>NUCLEOTIDE SEQUENCE [LARGE SCALE GENOMIC DNA]</scope>
    <source>
        <strain evidence="12 13">BS26</strain>
    </source>
</reference>
<evidence type="ECO:0000256" key="10">
    <source>
        <dbReference type="ARBA" id="ARBA00049401"/>
    </source>
</evidence>
<evidence type="ECO:0000256" key="11">
    <source>
        <dbReference type="ARBA" id="ARBA00067136"/>
    </source>
</evidence>
<gene>
    <name evidence="12" type="ORF">A8C56_03480</name>
</gene>
<dbReference type="PANTHER" id="PTHR42747:SF3">
    <property type="entry name" value="NITRONATE MONOOXYGENASE-RELATED"/>
    <property type="match status" value="1"/>
</dbReference>
<evidence type="ECO:0000256" key="2">
    <source>
        <dbReference type="ARBA" id="ARBA00009881"/>
    </source>
</evidence>
<dbReference type="AlphaFoldDB" id="A0A1A9I7M3"/>
<dbReference type="GO" id="GO:0000166">
    <property type="term" value="F:nucleotide binding"/>
    <property type="evidence" value="ECO:0007669"/>
    <property type="project" value="UniProtKB-KW"/>
</dbReference>
<keyword evidence="13" id="KW-1185">Reference proteome</keyword>
<sequence>MNPVISYTQYPIILAPMLGVVTPEMVAAVAEAGGLGSLPLGGLSVEASRKLIRKTRQLTSKTFAVNFFANTAPDVEKNKEATGQMLLFIQNILKKKNWAENTGFCYQFYPYQDLIDLIIEEDIRFVSFTFGVPDDECIQKLKSNGIILTGTATSVSEAVMLEKSGVDTVVAQGIEAGGHRGTFLPGALPQTGLFALVPQIADAVKIPVIASGGICDQRTMQAAFNLGAGAVQIGSYFINAEESLATDVYRNLLKRATDTATQLTRSYTGRWARGIRNNFMELIENSQLPIPDYPIQNLLTTKMRELAKQHGDAGFMNFWAGQNARYAPAKPTEAIINELIVIYKTIHAAE</sequence>